<evidence type="ECO:0000313" key="2">
    <source>
        <dbReference type="EMBL" id="CAK9094978.1"/>
    </source>
</evidence>
<gene>
    <name evidence="2" type="ORF">SCF082_LOCUS44623</name>
</gene>
<proteinExistence type="predicted"/>
<accession>A0ABP0R3X3</accession>
<reference evidence="2 3" key="1">
    <citation type="submission" date="2024-02" db="EMBL/GenBank/DDBJ databases">
        <authorList>
            <person name="Chen Y."/>
            <person name="Shah S."/>
            <person name="Dougan E. K."/>
            <person name="Thang M."/>
            <person name="Chan C."/>
        </authorList>
    </citation>
    <scope>NUCLEOTIDE SEQUENCE [LARGE SCALE GENOMIC DNA]</scope>
</reference>
<keyword evidence="1" id="KW-1133">Transmembrane helix</keyword>
<keyword evidence="1" id="KW-0812">Transmembrane</keyword>
<comment type="caution">
    <text evidence="2">The sequence shown here is derived from an EMBL/GenBank/DDBJ whole genome shotgun (WGS) entry which is preliminary data.</text>
</comment>
<keyword evidence="1" id="KW-0472">Membrane</keyword>
<name>A0ABP0R3X3_9DINO</name>
<dbReference type="EMBL" id="CAXAMM010040718">
    <property type="protein sequence ID" value="CAK9094978.1"/>
    <property type="molecule type" value="Genomic_DNA"/>
</dbReference>
<evidence type="ECO:0000256" key="1">
    <source>
        <dbReference type="SAM" id="Phobius"/>
    </source>
</evidence>
<organism evidence="2 3">
    <name type="scientific">Durusdinium trenchii</name>
    <dbReference type="NCBI Taxonomy" id="1381693"/>
    <lineage>
        <taxon>Eukaryota</taxon>
        <taxon>Sar</taxon>
        <taxon>Alveolata</taxon>
        <taxon>Dinophyceae</taxon>
        <taxon>Suessiales</taxon>
        <taxon>Symbiodiniaceae</taxon>
        <taxon>Durusdinium</taxon>
    </lineage>
</organism>
<feature type="transmembrane region" description="Helical" evidence="1">
    <location>
        <begin position="132"/>
        <end position="157"/>
    </location>
</feature>
<evidence type="ECO:0000313" key="3">
    <source>
        <dbReference type="Proteomes" id="UP001642464"/>
    </source>
</evidence>
<protein>
    <submittedName>
        <fullName evidence="2">Cap-specific mRNA (Nucleoside-2'-O-)-methyltransferase 1</fullName>
    </submittedName>
</protein>
<sequence length="347" mass="39175">MNESTDRRPVAWAVQTGFPPRNVMTSKGVISGTGHFWWWLGTRKDYQRAIDEVILQQFPKQLLRCSQQHLPGYLSSKCQSLGYEPCRGGGCCCPVGYRVEGDHCVPCAVVEQVKALHDLPLVYILHPESGRFAFYLMCFLGMVLLPLPWAIFAQIAWRQLRSSDQDPDHVRHYLVHHQREAVAKAWRSQRRGPMAVTVSSMSGQTKELSGFFSTSLLAHLRRAVADAFGVPFRSCQLVVRQQILHPEMDRVPTSSNVKFHNASKCILNVKESRRHLAGSSECNALSFFGRTAQADISMKKEMVTLLAMSTTGWQCDGCERHFEAFTNLWRCEVCVVDFCSDCANLTS</sequence>
<keyword evidence="3" id="KW-1185">Reference proteome</keyword>
<dbReference type="Proteomes" id="UP001642464">
    <property type="component" value="Unassembled WGS sequence"/>
</dbReference>